<keyword evidence="7" id="KW-1185">Reference proteome</keyword>
<evidence type="ECO:0000313" key="7">
    <source>
        <dbReference type="Proteomes" id="UP000199263"/>
    </source>
</evidence>
<protein>
    <recommendedName>
        <fullName evidence="4 5">Flagellar hook-basal body complex protein FliE</fullName>
    </recommendedName>
</protein>
<evidence type="ECO:0000256" key="2">
    <source>
        <dbReference type="ARBA" id="ARBA00009272"/>
    </source>
</evidence>
<dbReference type="GO" id="GO:0005198">
    <property type="term" value="F:structural molecule activity"/>
    <property type="evidence" value="ECO:0007669"/>
    <property type="project" value="UniProtKB-UniRule"/>
</dbReference>
<evidence type="ECO:0000256" key="5">
    <source>
        <dbReference type="NCBIfam" id="TIGR00205"/>
    </source>
</evidence>
<dbReference type="PRINTS" id="PR01006">
    <property type="entry name" value="FLGHOOKFLIE"/>
</dbReference>
<keyword evidence="3 4" id="KW-0975">Bacterial flagellum</keyword>
<dbReference type="GO" id="GO:0003774">
    <property type="term" value="F:cytoskeletal motor activity"/>
    <property type="evidence" value="ECO:0007669"/>
    <property type="project" value="InterPro"/>
</dbReference>
<dbReference type="HAMAP" id="MF_00724">
    <property type="entry name" value="FliE"/>
    <property type="match status" value="1"/>
</dbReference>
<dbReference type="OrthoDB" id="9812413at2"/>
<keyword evidence="6" id="KW-0282">Flagellum</keyword>
<accession>A0A1I1KJA4</accession>
<evidence type="ECO:0000256" key="3">
    <source>
        <dbReference type="ARBA" id="ARBA00023143"/>
    </source>
</evidence>
<dbReference type="GO" id="GO:0009425">
    <property type="term" value="C:bacterial-type flagellum basal body"/>
    <property type="evidence" value="ECO:0007669"/>
    <property type="project" value="UniProtKB-SubCell"/>
</dbReference>
<keyword evidence="6" id="KW-0966">Cell projection</keyword>
<name>A0A1I1KJA4_9CLOT</name>
<dbReference type="PANTHER" id="PTHR34653:SF1">
    <property type="entry name" value="FLAGELLAR HOOK-BASAL BODY COMPLEX PROTEIN FLIE"/>
    <property type="match status" value="1"/>
</dbReference>
<evidence type="ECO:0000313" key="6">
    <source>
        <dbReference type="EMBL" id="SFC61054.1"/>
    </source>
</evidence>
<dbReference type="InterPro" id="IPR001624">
    <property type="entry name" value="FliE"/>
</dbReference>
<evidence type="ECO:0000256" key="1">
    <source>
        <dbReference type="ARBA" id="ARBA00004117"/>
    </source>
</evidence>
<sequence length="103" mass="11666">MNISNNFDQSQVLFNKKFGEVNDNKVQDNQNSSFTDTLKDCINQVNNQQVQADSAKSSFVKGDNVSIDEVMIKGEEASLGLQFLVKTRDQLLDAYKELTRMQL</sequence>
<comment type="similarity">
    <text evidence="2 4">Belongs to the FliE family.</text>
</comment>
<dbReference type="STRING" id="119641.SAMN05421842_10644"/>
<organism evidence="6 7">
    <name type="scientific">Clostridium uliginosum</name>
    <dbReference type="NCBI Taxonomy" id="119641"/>
    <lineage>
        <taxon>Bacteria</taxon>
        <taxon>Bacillati</taxon>
        <taxon>Bacillota</taxon>
        <taxon>Clostridia</taxon>
        <taxon>Eubacteriales</taxon>
        <taxon>Clostridiaceae</taxon>
        <taxon>Clostridium</taxon>
    </lineage>
</organism>
<dbReference type="EMBL" id="FOMG01000006">
    <property type="protein sequence ID" value="SFC61054.1"/>
    <property type="molecule type" value="Genomic_DNA"/>
</dbReference>
<reference evidence="6 7" key="1">
    <citation type="submission" date="2016-10" db="EMBL/GenBank/DDBJ databases">
        <authorList>
            <person name="de Groot N.N."/>
        </authorList>
    </citation>
    <scope>NUCLEOTIDE SEQUENCE [LARGE SCALE GENOMIC DNA]</scope>
    <source>
        <strain evidence="6 7">DSM 12992</strain>
    </source>
</reference>
<gene>
    <name evidence="4" type="primary">fliE</name>
    <name evidence="6" type="ORF">SAMN05421842_10644</name>
</gene>
<dbReference type="NCBIfam" id="TIGR00205">
    <property type="entry name" value="fliE"/>
    <property type="match status" value="1"/>
</dbReference>
<comment type="subcellular location">
    <subcellularLocation>
        <location evidence="1 4">Bacterial flagellum basal body</location>
    </subcellularLocation>
</comment>
<dbReference type="PANTHER" id="PTHR34653">
    <property type="match status" value="1"/>
</dbReference>
<keyword evidence="6" id="KW-0969">Cilium</keyword>
<dbReference type="Pfam" id="PF02049">
    <property type="entry name" value="FliE"/>
    <property type="match status" value="1"/>
</dbReference>
<dbReference type="Proteomes" id="UP000199263">
    <property type="component" value="Unassembled WGS sequence"/>
</dbReference>
<dbReference type="GO" id="GO:0071973">
    <property type="term" value="P:bacterial-type flagellum-dependent cell motility"/>
    <property type="evidence" value="ECO:0007669"/>
    <property type="project" value="InterPro"/>
</dbReference>
<proteinExistence type="inferred from homology"/>
<evidence type="ECO:0000256" key="4">
    <source>
        <dbReference type="HAMAP-Rule" id="MF_00724"/>
    </source>
</evidence>
<dbReference type="AlphaFoldDB" id="A0A1I1KJA4"/>
<dbReference type="RefSeq" id="WP_090089527.1">
    <property type="nucleotide sequence ID" value="NZ_FOMG01000006.1"/>
</dbReference>